<evidence type="ECO:0000256" key="7">
    <source>
        <dbReference type="SAM" id="Phobius"/>
    </source>
</evidence>
<keyword evidence="5 7" id="KW-0472">Membrane</keyword>
<accession>A0A849A9U8</accession>
<organism evidence="9 10">
    <name type="scientific">Nakamurella aerolata</name>
    <dbReference type="NCBI Taxonomy" id="1656892"/>
    <lineage>
        <taxon>Bacteria</taxon>
        <taxon>Bacillati</taxon>
        <taxon>Actinomycetota</taxon>
        <taxon>Actinomycetes</taxon>
        <taxon>Nakamurellales</taxon>
        <taxon>Nakamurellaceae</taxon>
        <taxon>Nakamurella</taxon>
    </lineage>
</organism>
<feature type="transmembrane region" description="Helical" evidence="7">
    <location>
        <begin position="244"/>
        <end position="264"/>
    </location>
</feature>
<feature type="transmembrane region" description="Helical" evidence="7">
    <location>
        <begin position="85"/>
        <end position="104"/>
    </location>
</feature>
<feature type="transmembrane region" description="Helical" evidence="7">
    <location>
        <begin position="148"/>
        <end position="167"/>
    </location>
</feature>
<evidence type="ECO:0000313" key="9">
    <source>
        <dbReference type="EMBL" id="NNG35260.1"/>
    </source>
</evidence>
<proteinExistence type="predicted"/>
<comment type="subcellular location">
    <subcellularLocation>
        <location evidence="1">Cell membrane</location>
        <topology evidence="1">Multi-pass membrane protein</topology>
    </subcellularLocation>
</comment>
<feature type="transmembrane region" description="Helical" evidence="7">
    <location>
        <begin position="383"/>
        <end position="408"/>
    </location>
</feature>
<evidence type="ECO:0000256" key="1">
    <source>
        <dbReference type="ARBA" id="ARBA00004651"/>
    </source>
</evidence>
<reference evidence="9 10" key="1">
    <citation type="submission" date="2020-05" db="EMBL/GenBank/DDBJ databases">
        <title>Nakamurella sp. DB0629 isolated from air conditioner.</title>
        <authorList>
            <person name="Kim D.H."/>
            <person name="Kim D.-U."/>
        </authorList>
    </citation>
    <scope>NUCLEOTIDE SEQUENCE [LARGE SCALE GENOMIC DNA]</scope>
    <source>
        <strain evidence="9 10">DB0629</strain>
    </source>
</reference>
<evidence type="ECO:0000256" key="4">
    <source>
        <dbReference type="ARBA" id="ARBA00022989"/>
    </source>
</evidence>
<evidence type="ECO:0000256" key="5">
    <source>
        <dbReference type="ARBA" id="ARBA00023136"/>
    </source>
</evidence>
<feature type="transmembrane region" description="Helical" evidence="7">
    <location>
        <begin position="294"/>
        <end position="313"/>
    </location>
</feature>
<keyword evidence="2" id="KW-1003">Cell membrane</keyword>
<feature type="transmembrane region" description="Helical" evidence="7">
    <location>
        <begin position="124"/>
        <end position="141"/>
    </location>
</feature>
<dbReference type="PANTHER" id="PTHR34697:SF2">
    <property type="entry name" value="PHOSPHATIDYLGLYCEROL LYSYLTRANSFERASE"/>
    <property type="match status" value="1"/>
</dbReference>
<keyword evidence="3 7" id="KW-0812">Transmembrane</keyword>
<keyword evidence="4 7" id="KW-1133">Transmembrane helix</keyword>
<dbReference type="AlphaFoldDB" id="A0A849A9U8"/>
<dbReference type="Proteomes" id="UP000562984">
    <property type="component" value="Unassembled WGS sequence"/>
</dbReference>
<dbReference type="GO" id="GO:0016755">
    <property type="term" value="F:aminoacyltransferase activity"/>
    <property type="evidence" value="ECO:0007669"/>
    <property type="project" value="TreeGrafter"/>
</dbReference>
<dbReference type="GO" id="GO:0055091">
    <property type="term" value="P:phospholipid homeostasis"/>
    <property type="evidence" value="ECO:0007669"/>
    <property type="project" value="TreeGrafter"/>
</dbReference>
<evidence type="ECO:0000313" key="10">
    <source>
        <dbReference type="Proteomes" id="UP000562984"/>
    </source>
</evidence>
<gene>
    <name evidence="9" type="ORF">HKD39_05945</name>
</gene>
<feature type="transmembrane region" description="Helical" evidence="7">
    <location>
        <begin position="333"/>
        <end position="351"/>
    </location>
</feature>
<feature type="transmembrane region" description="Helical" evidence="7">
    <location>
        <begin position="211"/>
        <end position="232"/>
    </location>
</feature>
<feature type="transmembrane region" description="Helical" evidence="7">
    <location>
        <begin position="271"/>
        <end position="288"/>
    </location>
</feature>
<dbReference type="Pfam" id="PF09924">
    <property type="entry name" value="LPG_synthase_C"/>
    <property type="match status" value="1"/>
</dbReference>
<dbReference type="InterPro" id="IPR051211">
    <property type="entry name" value="PG_lysyltransferase"/>
</dbReference>
<evidence type="ECO:0000256" key="2">
    <source>
        <dbReference type="ARBA" id="ARBA00022475"/>
    </source>
</evidence>
<dbReference type="GO" id="GO:0005886">
    <property type="term" value="C:plasma membrane"/>
    <property type="evidence" value="ECO:0007669"/>
    <property type="project" value="UniProtKB-SubCell"/>
</dbReference>
<name>A0A849A9U8_9ACTN</name>
<feature type="region of interest" description="Disordered" evidence="6">
    <location>
        <begin position="795"/>
        <end position="821"/>
    </location>
</feature>
<keyword evidence="10" id="KW-1185">Reference proteome</keyword>
<dbReference type="InterPro" id="IPR024320">
    <property type="entry name" value="LPG_synthase_C"/>
</dbReference>
<dbReference type="RefSeq" id="WP_171198861.1">
    <property type="nucleotide sequence ID" value="NZ_JABEND010000002.1"/>
</dbReference>
<comment type="caution">
    <text evidence="9">The sequence shown here is derived from an EMBL/GenBank/DDBJ whole genome shotgun (WGS) entry which is preliminary data.</text>
</comment>
<dbReference type="PANTHER" id="PTHR34697">
    <property type="entry name" value="PHOSPHATIDYLGLYCEROL LYSYLTRANSFERASE"/>
    <property type="match status" value="1"/>
</dbReference>
<evidence type="ECO:0000256" key="3">
    <source>
        <dbReference type="ARBA" id="ARBA00022692"/>
    </source>
</evidence>
<dbReference type="EMBL" id="JABEND010000002">
    <property type="protein sequence ID" value="NNG35260.1"/>
    <property type="molecule type" value="Genomic_DNA"/>
</dbReference>
<protein>
    <submittedName>
        <fullName evidence="9">DUF2156 domain-containing protein</fullName>
    </submittedName>
</protein>
<evidence type="ECO:0000259" key="8">
    <source>
        <dbReference type="Pfam" id="PF09924"/>
    </source>
</evidence>
<feature type="domain" description="Phosphatidylglycerol lysyltransferase C-terminal" evidence="8">
    <location>
        <begin position="462"/>
        <end position="760"/>
    </location>
</feature>
<evidence type="ECO:0000256" key="6">
    <source>
        <dbReference type="SAM" id="MobiDB-lite"/>
    </source>
</evidence>
<feature type="transmembrane region" description="Helical" evidence="7">
    <location>
        <begin position="173"/>
        <end position="190"/>
    </location>
</feature>
<feature type="transmembrane region" description="Helical" evidence="7">
    <location>
        <begin position="46"/>
        <end position="73"/>
    </location>
</feature>
<sequence>MSGHPLTTGLALAMVVLGTSLVVLTGGGDAATAMVGYGSHALDGQWWRFVVGAAVLPDPRLYLVMVPLLVLAVGNYEHRVGWRTTAGVLAATHLAGTVGAAVLVRALANTGWPWMTFTADQTDLGLSAGVVGVVAALTATLPVGPRRTLRWVGTGFLAVMLLRSGLLWDAEHLLGWTAGLFLGGVAWRRPMGSAAMRRSGLRSPGMPTRSVAALGVLVLAGSELVLALYQGVGGLFAVHPQAGAGRIGATVLLAAAAVLIADALRRGLPAGWWAGATLTCLMGARSALTDGSDAAAGVGALLWVGLLGALVSCRHHWPSRLPMRALRRIGSRLLLAMLGFIAASTVTVWLLRDALSASDPRRTLHQILLRAVFAGGDLEPQTAWAAAILVVSSWVWALVLLVLLARLLHAALPGLPRHSRPAGVASRHSACAAEPGVPTARTGVDAQPAAGDGGQRMFWWRQMLRYGGGNLGWQRTWPRVSTWHGSGPAAEVSIGYRLEQSVAIVIGDPVGPKAHWKAAAEQFTSFTQQQGWTVAWYAVSHAFVTSVGPARTLQIGEDAVIELAGLRFTGKAWQDVRTARNKAGKENITLREVDLATADPELRAQIDGVSGAWSDGKALPEMGFSLGTIELADDGQMRTIVAVDDAGTVHGVTTWMPIHESGRVVGWTLDVMRRRPDGFRPVMEFLIAECLLQFQTEGCARASLSVAPLARNDSGAADAGTLARGLDKIAELLEPVYGFRSLLAYKRKFGPRFEPVYLAYGSAWELSEIGLAICHAYLPDLTAAQALSIGQALRQARRRKRTAPSPSASADRHPRSAAAAA</sequence>